<proteinExistence type="predicted"/>
<dbReference type="OrthoDB" id="1419791at2"/>
<dbReference type="STRING" id="1849968.A8C32_12515"/>
<dbReference type="RefSeq" id="WP_069828961.1">
    <property type="nucleotide sequence ID" value="NZ_MDJD01000007.1"/>
</dbReference>
<comment type="caution">
    <text evidence="2">The sequence shown here is derived from an EMBL/GenBank/DDBJ whole genome shotgun (WGS) entry which is preliminary data.</text>
</comment>
<sequence>MITRQLFFLASLISLFTFSCVDAPSKAHTATAEEDIPDCKIMVILGDDRSGSSESIQKLNKEDYETIINVISENGNGYFASTIIGNPAPGSKEIFRVKISAQKPYKNILTSDNPTLTEQAKQKKVDEKIKLKNEKIVKKNKSRINTFLSQTLQKNILAYKPYKNKDITNIDLAFEHINKLLKEPGIDDYDKIMVVLFTDGVNEPVRSGKIQTIKNELMLPDNAELHLVGWKDTSIFGGIEINEFEGKEGFFSFIEDFECL</sequence>
<feature type="chain" id="PRO_5009186336" description="VWFA domain-containing protein" evidence="1">
    <location>
        <begin position="24"/>
        <end position="260"/>
    </location>
</feature>
<evidence type="ECO:0000313" key="3">
    <source>
        <dbReference type="Proteomes" id="UP000095713"/>
    </source>
</evidence>
<name>A0A1E5TDT0_9FLAO</name>
<dbReference type="Proteomes" id="UP000095713">
    <property type="component" value="Unassembled WGS sequence"/>
</dbReference>
<keyword evidence="3" id="KW-1185">Reference proteome</keyword>
<gene>
    <name evidence="2" type="ORF">A8C32_12515</name>
</gene>
<dbReference type="PROSITE" id="PS51257">
    <property type="entry name" value="PROKAR_LIPOPROTEIN"/>
    <property type="match status" value="1"/>
</dbReference>
<accession>A0A1E5TDT0</accession>
<dbReference type="AlphaFoldDB" id="A0A1E5TDT0"/>
<evidence type="ECO:0000313" key="2">
    <source>
        <dbReference type="EMBL" id="OEK09525.1"/>
    </source>
</evidence>
<reference evidence="2 3" key="1">
    <citation type="submission" date="2016-05" db="EMBL/GenBank/DDBJ databases">
        <title>Draft Genome Sequence of Algibacter sp. Strain SK-16 Isolated from the Surface Water of Aburatsubo Inlet.</title>
        <authorList>
            <person name="Wong S.-K."/>
            <person name="Yoshizawa S."/>
            <person name="Nakajima Y."/>
            <person name="Ogura Y."/>
            <person name="Tetsuya H."/>
            <person name="Hamasaki K."/>
        </authorList>
    </citation>
    <scope>NUCLEOTIDE SEQUENCE [LARGE SCALE GENOMIC DNA]</scope>
    <source>
        <strain evidence="2 3">SK-16</strain>
    </source>
</reference>
<organism evidence="2 3">
    <name type="scientific">Flavivirga aquatica</name>
    <dbReference type="NCBI Taxonomy" id="1849968"/>
    <lineage>
        <taxon>Bacteria</taxon>
        <taxon>Pseudomonadati</taxon>
        <taxon>Bacteroidota</taxon>
        <taxon>Flavobacteriia</taxon>
        <taxon>Flavobacteriales</taxon>
        <taxon>Flavobacteriaceae</taxon>
        <taxon>Flavivirga</taxon>
    </lineage>
</organism>
<evidence type="ECO:0000256" key="1">
    <source>
        <dbReference type="SAM" id="SignalP"/>
    </source>
</evidence>
<protein>
    <recommendedName>
        <fullName evidence="4">VWFA domain-containing protein</fullName>
    </recommendedName>
</protein>
<evidence type="ECO:0008006" key="4">
    <source>
        <dbReference type="Google" id="ProtNLM"/>
    </source>
</evidence>
<keyword evidence="1" id="KW-0732">Signal</keyword>
<dbReference type="EMBL" id="MDJD01000007">
    <property type="protein sequence ID" value="OEK09525.1"/>
    <property type="molecule type" value="Genomic_DNA"/>
</dbReference>
<feature type="signal peptide" evidence="1">
    <location>
        <begin position="1"/>
        <end position="23"/>
    </location>
</feature>